<feature type="domain" description="ABC transporter" evidence="5">
    <location>
        <begin position="24"/>
        <end position="249"/>
    </location>
</feature>
<evidence type="ECO:0000313" key="6">
    <source>
        <dbReference type="EMBL" id="AKB76829.1"/>
    </source>
</evidence>
<organism evidence="6 7">
    <name type="scientific">Methanosarcina horonobensis HB-1 = JCM 15518</name>
    <dbReference type="NCBI Taxonomy" id="1434110"/>
    <lineage>
        <taxon>Archaea</taxon>
        <taxon>Methanobacteriati</taxon>
        <taxon>Methanobacteriota</taxon>
        <taxon>Stenosarchaea group</taxon>
        <taxon>Methanomicrobia</taxon>
        <taxon>Methanosarcinales</taxon>
        <taxon>Methanosarcinaceae</taxon>
        <taxon>Methanosarcina</taxon>
    </lineage>
</organism>
<dbReference type="KEGG" id="mhor:MSHOH_0346"/>
<keyword evidence="7" id="KW-1185">Reference proteome</keyword>
<dbReference type="InterPro" id="IPR017871">
    <property type="entry name" value="ABC_transporter-like_CS"/>
</dbReference>
<dbReference type="InterPro" id="IPR027417">
    <property type="entry name" value="P-loop_NTPase"/>
</dbReference>
<dbReference type="Gene3D" id="3.40.50.300">
    <property type="entry name" value="P-loop containing nucleotide triphosphate hydrolases"/>
    <property type="match status" value="1"/>
</dbReference>
<dbReference type="EMBL" id="CP009516">
    <property type="protein sequence ID" value="AKB76829.1"/>
    <property type="molecule type" value="Genomic_DNA"/>
</dbReference>
<dbReference type="GO" id="GO:0016887">
    <property type="term" value="F:ATP hydrolysis activity"/>
    <property type="evidence" value="ECO:0007669"/>
    <property type="project" value="InterPro"/>
</dbReference>
<dbReference type="InterPro" id="IPR050763">
    <property type="entry name" value="ABC_transporter_ATP-binding"/>
</dbReference>
<gene>
    <name evidence="6" type="ORF">MSHOH_0346</name>
</gene>
<keyword evidence="3" id="KW-0547">Nucleotide-binding</keyword>
<reference evidence="6 7" key="1">
    <citation type="submission" date="2014-07" db="EMBL/GenBank/DDBJ databases">
        <title>Methanogenic archaea and the global carbon cycle.</title>
        <authorList>
            <person name="Henriksen J.R."/>
            <person name="Luke J."/>
            <person name="Reinhart S."/>
            <person name="Benedict M.N."/>
            <person name="Youngblut N.D."/>
            <person name="Metcalf M.E."/>
            <person name="Whitaker R.J."/>
            <person name="Metcalf W.W."/>
        </authorList>
    </citation>
    <scope>NUCLEOTIDE SEQUENCE [LARGE SCALE GENOMIC DNA]</scope>
    <source>
        <strain evidence="6 7">HB-1</strain>
    </source>
</reference>
<keyword evidence="4" id="KW-0067">ATP-binding</keyword>
<dbReference type="Pfam" id="PF00005">
    <property type="entry name" value="ABC_tran"/>
    <property type="match status" value="1"/>
</dbReference>
<dbReference type="AlphaFoldDB" id="A0A0E3S6I4"/>
<evidence type="ECO:0000256" key="1">
    <source>
        <dbReference type="ARBA" id="ARBA00005417"/>
    </source>
</evidence>
<dbReference type="SUPFAM" id="SSF52540">
    <property type="entry name" value="P-loop containing nucleoside triphosphate hydrolases"/>
    <property type="match status" value="1"/>
</dbReference>
<dbReference type="Proteomes" id="UP000033101">
    <property type="component" value="Chromosome"/>
</dbReference>
<dbReference type="SMART" id="SM00382">
    <property type="entry name" value="AAA"/>
    <property type="match status" value="1"/>
</dbReference>
<protein>
    <submittedName>
        <fullName evidence="6">ABC-type multidrug transport system, ATPase component</fullName>
    </submittedName>
</protein>
<dbReference type="PANTHER" id="PTHR42711:SF5">
    <property type="entry name" value="ABC TRANSPORTER ATP-BINDING PROTEIN NATA"/>
    <property type="match status" value="1"/>
</dbReference>
<evidence type="ECO:0000256" key="2">
    <source>
        <dbReference type="ARBA" id="ARBA00022448"/>
    </source>
</evidence>
<dbReference type="PANTHER" id="PTHR42711">
    <property type="entry name" value="ABC TRANSPORTER ATP-BINDING PROTEIN"/>
    <property type="match status" value="1"/>
</dbReference>
<dbReference type="InterPro" id="IPR003439">
    <property type="entry name" value="ABC_transporter-like_ATP-bd"/>
</dbReference>
<proteinExistence type="inferred from homology"/>
<evidence type="ECO:0000313" key="7">
    <source>
        <dbReference type="Proteomes" id="UP000033101"/>
    </source>
</evidence>
<evidence type="ECO:0000256" key="3">
    <source>
        <dbReference type="ARBA" id="ARBA00022741"/>
    </source>
</evidence>
<dbReference type="STRING" id="1434110.MSHOH_0346"/>
<keyword evidence="2" id="KW-0813">Transport</keyword>
<comment type="similarity">
    <text evidence="1">Belongs to the ABC transporter superfamily.</text>
</comment>
<dbReference type="HOGENOM" id="CLU_000604_1_2_2"/>
<dbReference type="PROSITE" id="PS00211">
    <property type="entry name" value="ABC_TRANSPORTER_1"/>
    <property type="match status" value="1"/>
</dbReference>
<dbReference type="PROSITE" id="PS50893">
    <property type="entry name" value="ABC_TRANSPORTER_2"/>
    <property type="match status" value="1"/>
</dbReference>
<sequence>MTVTWTNLEKVSINKNGAAGMNVIEIRGLKKSFGKQEALKGVDLSVKQGEVYGFIGPNGAGKSTTIRILLGMLRKDSGEVILLGGDPWHDAVELHRRIAYVPGDFTLWPDLTGGEVIDFLGRLNGGFDSSFRRELVERFQLDLRKKSKAYSKGNRQKVALITALSSNAELLILDEPTSGLDPLMELIFQEYILKAKKAGKTVFLSSHILAEVEAVCDRVGIIRQGKIVESGTLEDLRHLTRTTVTAEFANLNIDLHQLPGVYDTSQEGEKWRFSVDASAMEGVMRILAPLGLKSLKAEPATLEELFMRHYGDGLKEAL</sequence>
<dbReference type="RefSeq" id="WP_275425546.1">
    <property type="nucleotide sequence ID" value="NZ_CP009516.1"/>
</dbReference>
<accession>A0A0E3S6I4</accession>
<dbReference type="PATRIC" id="fig|1434110.4.peg.411"/>
<evidence type="ECO:0000256" key="4">
    <source>
        <dbReference type="ARBA" id="ARBA00022840"/>
    </source>
</evidence>
<dbReference type="CDD" id="cd03230">
    <property type="entry name" value="ABC_DR_subfamily_A"/>
    <property type="match status" value="1"/>
</dbReference>
<dbReference type="GeneID" id="24829468"/>
<name>A0A0E3S6I4_9EURY</name>
<dbReference type="GO" id="GO:0005524">
    <property type="term" value="F:ATP binding"/>
    <property type="evidence" value="ECO:0007669"/>
    <property type="project" value="UniProtKB-KW"/>
</dbReference>
<evidence type="ECO:0000259" key="5">
    <source>
        <dbReference type="PROSITE" id="PS50893"/>
    </source>
</evidence>
<dbReference type="InterPro" id="IPR003593">
    <property type="entry name" value="AAA+_ATPase"/>
</dbReference>